<gene>
    <name evidence="3" type="ORF">PVAP13_3KG265317</name>
</gene>
<evidence type="ECO:0000259" key="2">
    <source>
        <dbReference type="Pfam" id="PF16719"/>
    </source>
</evidence>
<evidence type="ECO:0000313" key="3">
    <source>
        <dbReference type="EMBL" id="KAG2627904.1"/>
    </source>
</evidence>
<protein>
    <recommendedName>
        <fullName evidence="2">SAWADEE domain-containing protein</fullName>
    </recommendedName>
</protein>
<dbReference type="PANTHER" id="PTHR36384">
    <property type="entry name" value="SAWADEE PROTEIN"/>
    <property type="match status" value="1"/>
</dbReference>
<dbReference type="GO" id="GO:0003682">
    <property type="term" value="F:chromatin binding"/>
    <property type="evidence" value="ECO:0007669"/>
    <property type="project" value="InterPro"/>
</dbReference>
<dbReference type="Proteomes" id="UP000823388">
    <property type="component" value="Chromosome 3K"/>
</dbReference>
<sequence length="229" mass="24491">MPPTPRKLKAPPPKTRRRPRSLSRLDFLSPADGAWYGARVAVQRGALRVMYEEFPEEQDEWYDPAALLASSAARDVAALRARFRAAARPLEDARCRDLRAGAPLCVSCPLDGGLLLKFYDAVLESVVPAAHGTVDGEERCACRFAVRWTGGPRAGSREEVGVERVCCVQPSPVQDPVLKEFLDGVTRLLGDGTGGGAAASQEIGDAAAAEGGVPSDAPPGFYRKFGART</sequence>
<feature type="region of interest" description="Disordered" evidence="1">
    <location>
        <begin position="208"/>
        <end position="229"/>
    </location>
</feature>
<dbReference type="PANTHER" id="PTHR36384:SF1">
    <property type="entry name" value="SAWADEE PROTEIN"/>
    <property type="match status" value="1"/>
</dbReference>
<keyword evidence="4" id="KW-1185">Reference proteome</keyword>
<organism evidence="3 4">
    <name type="scientific">Panicum virgatum</name>
    <name type="common">Blackwell switchgrass</name>
    <dbReference type="NCBI Taxonomy" id="38727"/>
    <lineage>
        <taxon>Eukaryota</taxon>
        <taxon>Viridiplantae</taxon>
        <taxon>Streptophyta</taxon>
        <taxon>Embryophyta</taxon>
        <taxon>Tracheophyta</taxon>
        <taxon>Spermatophyta</taxon>
        <taxon>Magnoliopsida</taxon>
        <taxon>Liliopsida</taxon>
        <taxon>Poales</taxon>
        <taxon>Poaceae</taxon>
        <taxon>PACMAD clade</taxon>
        <taxon>Panicoideae</taxon>
        <taxon>Panicodae</taxon>
        <taxon>Paniceae</taxon>
        <taxon>Panicinae</taxon>
        <taxon>Panicum</taxon>
        <taxon>Panicum sect. Hiantes</taxon>
    </lineage>
</organism>
<dbReference type="InterPro" id="IPR032001">
    <property type="entry name" value="SAWADEE_dom"/>
</dbReference>
<evidence type="ECO:0000256" key="1">
    <source>
        <dbReference type="SAM" id="MobiDB-lite"/>
    </source>
</evidence>
<accession>A0A8T0V3C8</accession>
<feature type="region of interest" description="Disordered" evidence="1">
    <location>
        <begin position="1"/>
        <end position="20"/>
    </location>
</feature>
<proteinExistence type="predicted"/>
<dbReference type="EMBL" id="CM029041">
    <property type="protein sequence ID" value="KAG2627904.1"/>
    <property type="molecule type" value="Genomic_DNA"/>
</dbReference>
<feature type="domain" description="SAWADEE" evidence="2">
    <location>
        <begin position="23"/>
        <end position="166"/>
    </location>
</feature>
<reference evidence="3" key="1">
    <citation type="submission" date="2020-05" db="EMBL/GenBank/DDBJ databases">
        <title>WGS assembly of Panicum virgatum.</title>
        <authorList>
            <person name="Lovell J.T."/>
            <person name="Jenkins J."/>
            <person name="Shu S."/>
            <person name="Juenger T.E."/>
            <person name="Schmutz J."/>
        </authorList>
    </citation>
    <scope>NUCLEOTIDE SEQUENCE</scope>
    <source>
        <strain evidence="3">AP13</strain>
    </source>
</reference>
<dbReference type="AlphaFoldDB" id="A0A8T0V3C8"/>
<evidence type="ECO:0000313" key="4">
    <source>
        <dbReference type="Proteomes" id="UP000823388"/>
    </source>
</evidence>
<dbReference type="OrthoDB" id="1866990at2759"/>
<comment type="caution">
    <text evidence="3">The sequence shown here is derived from an EMBL/GenBank/DDBJ whole genome shotgun (WGS) entry which is preliminary data.</text>
</comment>
<dbReference type="Pfam" id="PF16719">
    <property type="entry name" value="SAWADEE"/>
    <property type="match status" value="1"/>
</dbReference>
<name>A0A8T0V3C8_PANVG</name>